<feature type="region of interest" description="Disordered" evidence="1">
    <location>
        <begin position="104"/>
        <end position="160"/>
    </location>
</feature>
<dbReference type="EMBL" id="JBHTMK010000031">
    <property type="protein sequence ID" value="MFD1367857.1"/>
    <property type="molecule type" value="Genomic_DNA"/>
</dbReference>
<sequence>MHGNGEEPDQLRIGGWIEPGRRPIDDSRALTGPTRPLALPAAPGPVPAGAATTGTVHTGRHREVRRWWRLAAASAAAVLGVIAAVQIADDSDPGATADTSLPLWTGKPWAPPTPPVSIAPEPSAESAPPVPTAIPSVPVATQAPPTTPSRTPTTPAKPVTPTVSVTAASIPAVVDLGAEGGQDWMHWGLTDAASVNRRRGGTAIEDLGGTPRGRYDNNPQLYSWTGGSPTNAAARTPTGVYTCGQGATFTLRVPASPTTRTLRVYAGVWMAAGRLTVTLPGAATATQTLENRNAIRTARFDIRYRAAAGTRLTVTWTATAVYHPTCGNIDLQAATLD</sequence>
<name>A0ABW4ACG6_9ACTN</name>
<feature type="compositionally biased region" description="Low complexity" evidence="1">
    <location>
        <begin position="118"/>
        <end position="127"/>
    </location>
</feature>
<feature type="compositionally biased region" description="Low complexity" evidence="1">
    <location>
        <begin position="135"/>
        <end position="160"/>
    </location>
</feature>
<reference evidence="3" key="1">
    <citation type="journal article" date="2019" name="Int. J. Syst. Evol. Microbiol.">
        <title>The Global Catalogue of Microorganisms (GCM) 10K type strain sequencing project: providing services to taxonomists for standard genome sequencing and annotation.</title>
        <authorList>
            <consortium name="The Broad Institute Genomics Platform"/>
            <consortium name="The Broad Institute Genome Sequencing Center for Infectious Disease"/>
            <person name="Wu L."/>
            <person name="Ma J."/>
        </authorList>
    </citation>
    <scope>NUCLEOTIDE SEQUENCE [LARGE SCALE GENOMIC DNA]</scope>
    <source>
        <strain evidence="3">CCM 7526</strain>
    </source>
</reference>
<dbReference type="Proteomes" id="UP001597183">
    <property type="component" value="Unassembled WGS sequence"/>
</dbReference>
<feature type="compositionally biased region" description="Low complexity" evidence="1">
    <location>
        <begin position="31"/>
        <end position="57"/>
    </location>
</feature>
<proteinExistence type="predicted"/>
<gene>
    <name evidence="2" type="ORF">ACFQ5G_21100</name>
</gene>
<dbReference type="RefSeq" id="WP_317787269.1">
    <property type="nucleotide sequence ID" value="NZ_AP028461.1"/>
</dbReference>
<feature type="region of interest" description="Disordered" evidence="1">
    <location>
        <begin position="1"/>
        <end position="60"/>
    </location>
</feature>
<protein>
    <submittedName>
        <fullName evidence="2">Uncharacterized protein</fullName>
    </submittedName>
</protein>
<comment type="caution">
    <text evidence="2">The sequence shown here is derived from an EMBL/GenBank/DDBJ whole genome shotgun (WGS) entry which is preliminary data.</text>
</comment>
<evidence type="ECO:0000256" key="1">
    <source>
        <dbReference type="SAM" id="MobiDB-lite"/>
    </source>
</evidence>
<feature type="compositionally biased region" description="Basic and acidic residues" evidence="1">
    <location>
        <begin position="19"/>
        <end position="28"/>
    </location>
</feature>
<organism evidence="2 3">
    <name type="scientific">Actinoplanes sichuanensis</name>
    <dbReference type="NCBI Taxonomy" id="512349"/>
    <lineage>
        <taxon>Bacteria</taxon>
        <taxon>Bacillati</taxon>
        <taxon>Actinomycetota</taxon>
        <taxon>Actinomycetes</taxon>
        <taxon>Micromonosporales</taxon>
        <taxon>Micromonosporaceae</taxon>
        <taxon>Actinoplanes</taxon>
    </lineage>
</organism>
<accession>A0ABW4ACG6</accession>
<evidence type="ECO:0000313" key="2">
    <source>
        <dbReference type="EMBL" id="MFD1367857.1"/>
    </source>
</evidence>
<evidence type="ECO:0000313" key="3">
    <source>
        <dbReference type="Proteomes" id="UP001597183"/>
    </source>
</evidence>
<keyword evidence="3" id="KW-1185">Reference proteome</keyword>